<sequence length="598" mass="65298">MNNNFTLQDPRLAATAPLMDQRLSTDQEQHNQQRMPTRANSLGNGNEIQGPHSRIDQSDVTLNPYELSTIWTPSNRSSGGSISSLPCMNGELPLSAGALGSNAGSNSNFFPVTYEPQGASYSGFGFNSRRASYAADSGVLNEGSIWSSDPLSPRLSQASNLLGSLNHHGKSSFSGPVPSNATSNLASAGSVATQATNGSPWDSPQNAFPINEFVPPSRRHSYAAVGDNQWLTENFGSGLGITNPTISHQHQNQVQQQQFHSQQQQNQNSAAFGQQRLYRGSSPGAVQDLLREQDQVYSDADSYFTERANRVHVTGKSAVDLPSALAALNQVGVHLPKFPGNTLPGVQLALVSFKAGRVDVFYHPENTCHNLKIGDFVLVEADRGTDLGKVVRLDVSIDEARLLKLRQHQEQQSALSLNGPGNSPPLNAVNLSASQASPPPSLHYPKPLVRFAYANEVSQLQSKQSDEEKAKQVCSMKVKAHGLSMQVVDAEYQWDRRKLTFYYCADHRIDFRDLVKELFRIYKTRIWMCAVNYQHQLDQPPASMMTKHMKNFGLGSDLDVPANVVPRMFPLSPPSTGGNSQGSRKNSGSAKVMGKLMH</sequence>
<feature type="region of interest" description="Disordered" evidence="1">
    <location>
        <begin position="171"/>
        <end position="211"/>
    </location>
</feature>
<dbReference type="GO" id="GO:0005737">
    <property type="term" value="C:cytoplasm"/>
    <property type="evidence" value="ECO:0007669"/>
    <property type="project" value="TreeGrafter"/>
</dbReference>
<proteinExistence type="predicted"/>
<reference evidence="3" key="1">
    <citation type="submission" date="2013-12" db="EMBL/GenBank/DDBJ databases">
        <authorList>
            <person name="Genoscope - CEA"/>
        </authorList>
    </citation>
    <scope>NUCLEOTIDE SEQUENCE</scope>
    <source>
        <strain evidence="3">CBS 1993</strain>
    </source>
</reference>
<dbReference type="NCBIfam" id="NF041131">
    <property type="entry name" value="RicT_YaaT_fam"/>
    <property type="match status" value="1"/>
</dbReference>
<feature type="region of interest" description="Disordered" evidence="1">
    <location>
        <begin position="24"/>
        <end position="45"/>
    </location>
</feature>
<dbReference type="InterPro" id="IPR047767">
    <property type="entry name" value="PSP1-like"/>
</dbReference>
<dbReference type="GeneID" id="34518204"/>
<dbReference type="Proteomes" id="UP000019384">
    <property type="component" value="Unassembled WGS sequence"/>
</dbReference>
<accession>W6MGA0</accession>
<feature type="region of interest" description="Disordered" evidence="1">
    <location>
        <begin position="570"/>
        <end position="598"/>
    </location>
</feature>
<dbReference type="RefSeq" id="XP_022456816.1">
    <property type="nucleotide sequence ID" value="XM_022605337.1"/>
</dbReference>
<feature type="region of interest" description="Disordered" evidence="1">
    <location>
        <begin position="413"/>
        <end position="438"/>
    </location>
</feature>
<dbReference type="OrthoDB" id="243127at2759"/>
<dbReference type="PANTHER" id="PTHR43830:SF3">
    <property type="entry name" value="PROTEIN PSP1"/>
    <property type="match status" value="1"/>
</dbReference>
<feature type="compositionally biased region" description="Polar residues" evidence="1">
    <location>
        <begin position="171"/>
        <end position="208"/>
    </location>
</feature>
<feature type="compositionally biased region" description="Polar residues" evidence="1">
    <location>
        <begin position="413"/>
        <end position="431"/>
    </location>
</feature>
<dbReference type="InterPro" id="IPR007557">
    <property type="entry name" value="PSP1_C"/>
</dbReference>
<evidence type="ECO:0000313" key="3">
    <source>
        <dbReference type="EMBL" id="CDK24801.1"/>
    </source>
</evidence>
<dbReference type="PANTHER" id="PTHR43830">
    <property type="entry name" value="PROTEIN PSP1"/>
    <property type="match status" value="1"/>
</dbReference>
<evidence type="ECO:0000313" key="4">
    <source>
        <dbReference type="Proteomes" id="UP000019384"/>
    </source>
</evidence>
<name>W6MGA0_9ASCO</name>
<dbReference type="EMBL" id="HG793125">
    <property type="protein sequence ID" value="CDK24801.1"/>
    <property type="molecule type" value="Genomic_DNA"/>
</dbReference>
<feature type="compositionally biased region" description="Polar residues" evidence="1">
    <location>
        <begin position="32"/>
        <end position="45"/>
    </location>
</feature>
<evidence type="ECO:0000259" key="2">
    <source>
        <dbReference type="PROSITE" id="PS51411"/>
    </source>
</evidence>
<dbReference type="AlphaFoldDB" id="W6MGA0"/>
<gene>
    <name evidence="3" type="ORF">KUCA_T00000768001</name>
</gene>
<dbReference type="PROSITE" id="PS51411">
    <property type="entry name" value="PSP1_C"/>
    <property type="match status" value="1"/>
</dbReference>
<feature type="compositionally biased region" description="Polar residues" evidence="1">
    <location>
        <begin position="574"/>
        <end position="589"/>
    </location>
</feature>
<reference evidence="3" key="2">
    <citation type="submission" date="2014-02" db="EMBL/GenBank/DDBJ databases">
        <title>Complete DNA sequence of /Kuraishia capsulata/ illustrates novel genomic features among budding yeasts (/Saccharomycotina/).</title>
        <authorList>
            <person name="Morales L."/>
            <person name="Noel B."/>
            <person name="Porcel B."/>
            <person name="Marcet-Houben M."/>
            <person name="Hullo M-F."/>
            <person name="Sacerdot C."/>
            <person name="Tekaia F."/>
            <person name="Leh-Louis V."/>
            <person name="Despons L."/>
            <person name="Khanna V."/>
            <person name="Aury J-M."/>
            <person name="Barbe V."/>
            <person name="Couloux A."/>
            <person name="Labadie K."/>
            <person name="Pelletier E."/>
            <person name="Souciet J-L."/>
            <person name="Boekhout T."/>
            <person name="Gabaldon T."/>
            <person name="Wincker P."/>
            <person name="Dujon B."/>
        </authorList>
    </citation>
    <scope>NUCLEOTIDE SEQUENCE</scope>
    <source>
        <strain evidence="3">CBS 1993</strain>
    </source>
</reference>
<dbReference type="Pfam" id="PF04468">
    <property type="entry name" value="PSP1"/>
    <property type="match status" value="1"/>
</dbReference>
<feature type="domain" description="PSP1 C-terminal" evidence="2">
    <location>
        <begin position="446"/>
        <end position="531"/>
    </location>
</feature>
<protein>
    <recommendedName>
        <fullName evidence="2">PSP1 C-terminal domain-containing protein</fullName>
    </recommendedName>
</protein>
<keyword evidence="4" id="KW-1185">Reference proteome</keyword>
<dbReference type="HOGENOM" id="CLU_456386_0_0_1"/>
<organism evidence="3 4">
    <name type="scientific">Kuraishia capsulata CBS 1993</name>
    <dbReference type="NCBI Taxonomy" id="1382522"/>
    <lineage>
        <taxon>Eukaryota</taxon>
        <taxon>Fungi</taxon>
        <taxon>Dikarya</taxon>
        <taxon>Ascomycota</taxon>
        <taxon>Saccharomycotina</taxon>
        <taxon>Pichiomycetes</taxon>
        <taxon>Pichiales</taxon>
        <taxon>Pichiaceae</taxon>
        <taxon>Kuraishia</taxon>
    </lineage>
</organism>
<evidence type="ECO:0000256" key="1">
    <source>
        <dbReference type="SAM" id="MobiDB-lite"/>
    </source>
</evidence>